<evidence type="ECO:0000313" key="5">
    <source>
        <dbReference type="Proteomes" id="UP000234239"/>
    </source>
</evidence>
<evidence type="ECO:0000313" key="4">
    <source>
        <dbReference type="Proteomes" id="UP000069912"/>
    </source>
</evidence>
<dbReference type="EMBL" id="PKGY01000006">
    <property type="protein sequence ID" value="PKZ20775.1"/>
    <property type="molecule type" value="Genomic_DNA"/>
</dbReference>
<dbReference type="AlphaFoldDB" id="A0A0X8FAX1"/>
<keyword evidence="1" id="KW-1133">Transmembrane helix</keyword>
<feature type="transmembrane region" description="Helical" evidence="1">
    <location>
        <begin position="91"/>
        <end position="107"/>
    </location>
</feature>
<dbReference type="Proteomes" id="UP000234239">
    <property type="component" value="Unassembled WGS sequence"/>
</dbReference>
<reference evidence="3 5" key="3">
    <citation type="submission" date="2017-12" db="EMBL/GenBank/DDBJ databases">
        <title>Phylogenetic diversity of female urinary microbiome.</title>
        <authorList>
            <person name="Thomas-White K."/>
            <person name="Wolfe A.J."/>
        </authorList>
    </citation>
    <scope>NUCLEOTIDE SEQUENCE [LARGE SCALE GENOMIC DNA]</scope>
    <source>
        <strain evidence="3 5">UMB0139</strain>
    </source>
</reference>
<dbReference type="RefSeq" id="WP_067973649.1">
    <property type="nucleotide sequence ID" value="NZ_CAJHKM010000005.1"/>
</dbReference>
<protein>
    <submittedName>
        <fullName evidence="2">Uncharacterized protein</fullName>
    </submittedName>
</protein>
<evidence type="ECO:0000313" key="3">
    <source>
        <dbReference type="EMBL" id="PKZ20775.1"/>
    </source>
</evidence>
<dbReference type="EMBL" id="CP014160">
    <property type="protein sequence ID" value="AMB94006.1"/>
    <property type="molecule type" value="Genomic_DNA"/>
</dbReference>
<dbReference type="GeneID" id="92903260"/>
<keyword evidence="1" id="KW-0812">Transmembrane</keyword>
<reference evidence="2 4" key="1">
    <citation type="journal article" date="2016" name="Genome Announc.">
        <title>Complete Genome Sequences of Aerococcus christensenii CCUG 28831T, Aerococcus sanguinicola CCUG 43001T, Aerococcus urinae CCUG 36881T, Aerococcus urinaeequi CCUG 28094T, Aerococcus urinaehominis CCUG 42038 BT, and Aerococcus viridans CCUG 4311T.</title>
        <authorList>
            <person name="Carkaci D."/>
            <person name="Dargis R."/>
            <person name="Nielsen X.C."/>
            <person name="Skovgaard O."/>
            <person name="Fuursted K."/>
            <person name="Christensen J.J."/>
        </authorList>
    </citation>
    <scope>NUCLEOTIDE SEQUENCE [LARGE SCALE GENOMIC DNA]</scope>
    <source>
        <strain evidence="2 4">CCUG43001</strain>
    </source>
</reference>
<dbReference type="OrthoDB" id="2136675at2"/>
<keyword evidence="4" id="KW-1185">Reference proteome</keyword>
<keyword evidence="1" id="KW-0472">Membrane</keyword>
<feature type="transmembrane region" description="Helical" evidence="1">
    <location>
        <begin position="12"/>
        <end position="33"/>
    </location>
</feature>
<accession>A0A0X8FAX1</accession>
<organism evidence="2 4">
    <name type="scientific">Aerococcus sanguinicola</name>
    <dbReference type="NCBI Taxonomy" id="119206"/>
    <lineage>
        <taxon>Bacteria</taxon>
        <taxon>Bacillati</taxon>
        <taxon>Bacillota</taxon>
        <taxon>Bacilli</taxon>
        <taxon>Lactobacillales</taxon>
        <taxon>Aerococcaceae</taxon>
        <taxon>Aerococcus</taxon>
    </lineage>
</organism>
<dbReference type="KEGG" id="asan:AWM72_04130"/>
<evidence type="ECO:0000313" key="2">
    <source>
        <dbReference type="EMBL" id="AMB94006.1"/>
    </source>
</evidence>
<feature type="transmembrane region" description="Helical" evidence="1">
    <location>
        <begin position="66"/>
        <end position="84"/>
    </location>
</feature>
<gene>
    <name evidence="2" type="ORF">AWM72_04130</name>
    <name evidence="3" type="ORF">CYJ28_09130</name>
</gene>
<sequence>MAEETMRKVADVLFWLTLLAYVALAFVGVSRLVENLALYTCWTTIYFKKACEEHGFDKWPSNLVRALVQMGVILLLVNLIIQVFPEASQRRLALFLVLLAYIAYLLVKQMKK</sequence>
<proteinExistence type="predicted"/>
<reference evidence="4" key="2">
    <citation type="submission" date="2016-01" db="EMBL/GenBank/DDBJ databases">
        <title>Six Aerococcus type strain genome sequencing and assembly using PacBio and Illumina Hiseq.</title>
        <authorList>
            <person name="Carkaci D."/>
            <person name="Dargis R."/>
            <person name="Nielsen X.C."/>
            <person name="Skovgaard O."/>
            <person name="Fuursted K."/>
            <person name="Christensen J.J."/>
        </authorList>
    </citation>
    <scope>NUCLEOTIDE SEQUENCE [LARGE SCALE GENOMIC DNA]</scope>
    <source>
        <strain evidence="4">CCUG43001</strain>
    </source>
</reference>
<evidence type="ECO:0000256" key="1">
    <source>
        <dbReference type="SAM" id="Phobius"/>
    </source>
</evidence>
<dbReference type="Proteomes" id="UP000069912">
    <property type="component" value="Chromosome"/>
</dbReference>
<name>A0A0X8FAX1_9LACT</name>